<dbReference type="GO" id="GO:0000287">
    <property type="term" value="F:magnesium ion binding"/>
    <property type="evidence" value="ECO:0007669"/>
    <property type="project" value="TreeGrafter"/>
</dbReference>
<evidence type="ECO:0000256" key="3">
    <source>
        <dbReference type="ARBA" id="ARBA00022842"/>
    </source>
</evidence>
<feature type="domain" description="Mandelate racemase/muconate lactonizing enzyme C-terminal" evidence="4">
    <location>
        <begin position="160"/>
        <end position="258"/>
    </location>
</feature>
<keyword evidence="2" id="KW-0479">Metal-binding</keyword>
<dbReference type="AlphaFoldDB" id="A0A542YAA3"/>
<proteinExistence type="predicted"/>
<evidence type="ECO:0000313" key="5">
    <source>
        <dbReference type="EMBL" id="TQL45031.1"/>
    </source>
</evidence>
<dbReference type="SFLD" id="SFLDS00001">
    <property type="entry name" value="Enolase"/>
    <property type="match status" value="1"/>
</dbReference>
<keyword evidence="6" id="KW-1185">Reference proteome</keyword>
<evidence type="ECO:0000256" key="1">
    <source>
        <dbReference type="ARBA" id="ARBA00001946"/>
    </source>
</evidence>
<dbReference type="InterPro" id="IPR013342">
    <property type="entry name" value="Mandelate_racemase_C"/>
</dbReference>
<dbReference type="InterPro" id="IPR036849">
    <property type="entry name" value="Enolase-like_C_sf"/>
</dbReference>
<sequence>MASPDIASTAADARITRIETIPLRVRLERSAEGSGLSLTHRCAIVTRIHTDAGIVGECFLGNDDELQPRIIAMIRDELEPLLIGRRIVAIDEAWDATRASTVPFLRDRRIALRAQACVDAAMHDALGKIAGLPINVMWGAAKQRIPVFALGGYYRAEDDLGALHDEVAELRDFGIGGLKIKVGKKSPREDARRVAAARDAAGADFVIAADANQGWSRQEALEFTRLVDGLDLAWFEEPCRWENDRQDMAVVRSRGGIPIAAGQSELSRFGCRELLLADAIDMCNFDAYWGGGPSEWRRVAALASAFGVTALQHIEPQIGLMMAAGVPNSTLAEVFLPWRDPFFYRLIADMPERPFRDGFSELPTGPGWGFRFDEDYLRFATRGAE</sequence>
<dbReference type="SUPFAM" id="SSF51604">
    <property type="entry name" value="Enolase C-terminal domain-like"/>
    <property type="match status" value="1"/>
</dbReference>
<dbReference type="PANTHER" id="PTHR13794:SF58">
    <property type="entry name" value="MITOCHONDRIAL ENOLASE SUPERFAMILY MEMBER 1"/>
    <property type="match status" value="1"/>
</dbReference>
<accession>A0A542YAA3</accession>
<gene>
    <name evidence="5" type="ORF">FB562_2441</name>
</gene>
<organism evidence="5 6">
    <name type="scientific">Homoserinimonas aerilata</name>
    <dbReference type="NCBI Taxonomy" id="1162970"/>
    <lineage>
        <taxon>Bacteria</taxon>
        <taxon>Bacillati</taxon>
        <taxon>Actinomycetota</taxon>
        <taxon>Actinomycetes</taxon>
        <taxon>Micrococcales</taxon>
        <taxon>Microbacteriaceae</taxon>
        <taxon>Homoserinimonas</taxon>
    </lineage>
</organism>
<dbReference type="InterPro" id="IPR029065">
    <property type="entry name" value="Enolase_C-like"/>
</dbReference>
<dbReference type="InterPro" id="IPR046945">
    <property type="entry name" value="RHMD-like"/>
</dbReference>
<evidence type="ECO:0000256" key="2">
    <source>
        <dbReference type="ARBA" id="ARBA00022723"/>
    </source>
</evidence>
<evidence type="ECO:0000259" key="4">
    <source>
        <dbReference type="SMART" id="SM00922"/>
    </source>
</evidence>
<dbReference type="Pfam" id="PF13378">
    <property type="entry name" value="MR_MLE_C"/>
    <property type="match status" value="1"/>
</dbReference>
<comment type="cofactor">
    <cofactor evidence="1">
        <name>Mg(2+)</name>
        <dbReference type="ChEBI" id="CHEBI:18420"/>
    </cofactor>
</comment>
<dbReference type="Pfam" id="PF02746">
    <property type="entry name" value="MR_MLE_N"/>
    <property type="match status" value="1"/>
</dbReference>
<dbReference type="InterPro" id="IPR013341">
    <property type="entry name" value="Mandelate_racemase_N_dom"/>
</dbReference>
<dbReference type="Proteomes" id="UP000317998">
    <property type="component" value="Unassembled WGS sequence"/>
</dbReference>
<dbReference type="Gene3D" id="3.20.20.120">
    <property type="entry name" value="Enolase-like C-terminal domain"/>
    <property type="match status" value="1"/>
</dbReference>
<dbReference type="Gene3D" id="3.30.390.10">
    <property type="entry name" value="Enolase-like, N-terminal domain"/>
    <property type="match status" value="1"/>
</dbReference>
<dbReference type="CDD" id="cd03316">
    <property type="entry name" value="MR_like"/>
    <property type="match status" value="1"/>
</dbReference>
<dbReference type="InterPro" id="IPR029017">
    <property type="entry name" value="Enolase-like_N"/>
</dbReference>
<dbReference type="SMART" id="SM00922">
    <property type="entry name" value="MR_MLE"/>
    <property type="match status" value="1"/>
</dbReference>
<comment type="caution">
    <text evidence="5">The sequence shown here is derived from an EMBL/GenBank/DDBJ whole genome shotgun (WGS) entry which is preliminary data.</text>
</comment>
<dbReference type="EMBL" id="VFOM01000003">
    <property type="protein sequence ID" value="TQL45031.1"/>
    <property type="molecule type" value="Genomic_DNA"/>
</dbReference>
<dbReference type="SUPFAM" id="SSF54826">
    <property type="entry name" value="Enolase N-terminal domain-like"/>
    <property type="match status" value="1"/>
</dbReference>
<evidence type="ECO:0000313" key="6">
    <source>
        <dbReference type="Proteomes" id="UP000317998"/>
    </source>
</evidence>
<keyword evidence="3" id="KW-0460">Magnesium</keyword>
<reference evidence="5 6" key="1">
    <citation type="submission" date="2019-06" db="EMBL/GenBank/DDBJ databases">
        <title>Sequencing the genomes of 1000 actinobacteria strains.</title>
        <authorList>
            <person name="Klenk H.-P."/>
        </authorList>
    </citation>
    <scope>NUCLEOTIDE SEQUENCE [LARGE SCALE GENOMIC DNA]</scope>
    <source>
        <strain evidence="5 6">DSM 26477</strain>
    </source>
</reference>
<name>A0A542YAA3_9MICO</name>
<dbReference type="RefSeq" id="WP_185740571.1">
    <property type="nucleotide sequence ID" value="NZ_VFOM01000003.1"/>
</dbReference>
<dbReference type="GO" id="GO:0016052">
    <property type="term" value="P:carbohydrate catabolic process"/>
    <property type="evidence" value="ECO:0007669"/>
    <property type="project" value="TreeGrafter"/>
</dbReference>
<dbReference type="GO" id="GO:0016836">
    <property type="term" value="F:hydro-lyase activity"/>
    <property type="evidence" value="ECO:0007669"/>
    <property type="project" value="TreeGrafter"/>
</dbReference>
<dbReference type="PANTHER" id="PTHR13794">
    <property type="entry name" value="ENOLASE SUPERFAMILY, MANDELATE RACEMASE"/>
    <property type="match status" value="1"/>
</dbReference>
<protein>
    <submittedName>
        <fullName evidence="5">L-alanine-DL-glutamate epimerase-like enolase superfamily enzyme</fullName>
    </submittedName>
</protein>